<name>A0A0A8YKE4_ARUDO</name>
<evidence type="ECO:0000313" key="1">
    <source>
        <dbReference type="EMBL" id="JAD26033.1"/>
    </source>
</evidence>
<protein>
    <submittedName>
        <fullName evidence="1">Uncharacterized protein</fullName>
    </submittedName>
</protein>
<organism evidence="1">
    <name type="scientific">Arundo donax</name>
    <name type="common">Giant reed</name>
    <name type="synonym">Donax arundinaceus</name>
    <dbReference type="NCBI Taxonomy" id="35708"/>
    <lineage>
        <taxon>Eukaryota</taxon>
        <taxon>Viridiplantae</taxon>
        <taxon>Streptophyta</taxon>
        <taxon>Embryophyta</taxon>
        <taxon>Tracheophyta</taxon>
        <taxon>Spermatophyta</taxon>
        <taxon>Magnoliopsida</taxon>
        <taxon>Liliopsida</taxon>
        <taxon>Poales</taxon>
        <taxon>Poaceae</taxon>
        <taxon>PACMAD clade</taxon>
        <taxon>Arundinoideae</taxon>
        <taxon>Arundineae</taxon>
        <taxon>Arundo</taxon>
    </lineage>
</organism>
<accession>A0A0A8YKE4</accession>
<reference evidence="1" key="2">
    <citation type="journal article" date="2015" name="Data Brief">
        <title>Shoot transcriptome of the giant reed, Arundo donax.</title>
        <authorList>
            <person name="Barrero R.A."/>
            <person name="Guerrero F.D."/>
            <person name="Moolhuijzen P."/>
            <person name="Goolsby J.A."/>
            <person name="Tidwell J."/>
            <person name="Bellgard S.E."/>
            <person name="Bellgard M.I."/>
        </authorList>
    </citation>
    <scope>NUCLEOTIDE SEQUENCE</scope>
    <source>
        <tissue evidence="1">Shoot tissue taken approximately 20 cm above the soil surface</tissue>
    </source>
</reference>
<proteinExistence type="predicted"/>
<sequence length="17" mass="1965">MGDFYFKSFILKNANGI</sequence>
<reference evidence="1" key="1">
    <citation type="submission" date="2014-09" db="EMBL/GenBank/DDBJ databases">
        <authorList>
            <person name="Magalhaes I.L.F."/>
            <person name="Oliveira U."/>
            <person name="Santos F.R."/>
            <person name="Vidigal T.H.D.A."/>
            <person name="Brescovit A.D."/>
            <person name="Santos A.J."/>
        </authorList>
    </citation>
    <scope>NUCLEOTIDE SEQUENCE</scope>
    <source>
        <tissue evidence="1">Shoot tissue taken approximately 20 cm above the soil surface</tissue>
    </source>
</reference>
<dbReference type="EMBL" id="GBRH01271862">
    <property type="protein sequence ID" value="JAD26033.1"/>
    <property type="molecule type" value="Transcribed_RNA"/>
</dbReference>
<dbReference type="AlphaFoldDB" id="A0A0A8YKE4"/>